<dbReference type="HOGENOM" id="CLU_009600_0_4_11"/>
<sequence length="465" mass="48605">MQRTGLNAHQLGIARVYDQPRSLANEPRYPKKSGELDDSENSTLTSDWLRWLPKGHPVGDLSNKEILLKDLQKLAGEETTMGSIHQRLTADYSDTATLRLLRAGATIVGASVSAEFGTTAYTEPVGLPHPVNPLNEKFMAGGSSGGAAVAVARGLVDIAHATDGGGSIRIPAACCGLTALKPAHDRYRGGFTPTAHGFIAKDIPTTANAYGLELSAPHDLRVGYTNTGFHSSVPVNPTIAAATATSTSLLVTTPAVESVTAAPAPYPRATFDLFSTAIAARCADLPDPLSPLTAWLRSAGQQVPAWRRERIEEAIRNLDPSAGPWRDFDVIAVPTIAHAPPAPGTFSALSPEDNFAAQTAWTPWGTLWNLMGWAAVTVPLVAPSKVPGRWPIALMLGAVGNRVSEGELLALASLIPDATQVLDPTQLSMGEPTDFAALGFSPDGVAGTPAVSDCGHGCGCGGRHG</sequence>
<dbReference type="KEGG" id="crd:CRES_0517"/>
<dbReference type="PROSITE" id="PS00571">
    <property type="entry name" value="AMIDASES"/>
    <property type="match status" value="1"/>
</dbReference>
<name>F8DYN8_CORRG</name>
<dbReference type="EC" id="3.5.1.4" evidence="3"/>
<reference evidence="6 7" key="1">
    <citation type="journal article" date="2012" name="BMC Genomics">
        <title>Complete genome sequence, lifestyle, and multi-drug resistance of the human pathogen Corynebacterium resistens DSM 45100 isolated from blood samples of a leukemia patient.</title>
        <authorList>
            <person name="Schroder J."/>
            <person name="Maus I."/>
            <person name="Meyer K."/>
            <person name="Wordemann S."/>
            <person name="Blom J."/>
            <person name="Jaenicke S."/>
            <person name="Schneider J."/>
            <person name="Trost E."/>
            <person name="Tauch A."/>
        </authorList>
    </citation>
    <scope>NUCLEOTIDE SEQUENCE [LARGE SCALE GENOMIC DNA]</scope>
    <source>
        <strain evidence="7">DSM 45100 / JCM 12819 / CCUG 50093 / GTC 2026 / SICGH 158</strain>
    </source>
</reference>
<comment type="catalytic activity">
    <reaction evidence="1">
        <text>a monocarboxylic acid amide + H2O = a monocarboxylate + NH4(+)</text>
        <dbReference type="Rhea" id="RHEA:12020"/>
        <dbReference type="ChEBI" id="CHEBI:15377"/>
        <dbReference type="ChEBI" id="CHEBI:28938"/>
        <dbReference type="ChEBI" id="CHEBI:35757"/>
        <dbReference type="ChEBI" id="CHEBI:83628"/>
        <dbReference type="EC" id="3.5.1.4"/>
    </reaction>
</comment>
<keyword evidence="7" id="KW-1185">Reference proteome</keyword>
<dbReference type="GO" id="GO:0004040">
    <property type="term" value="F:amidase activity"/>
    <property type="evidence" value="ECO:0007669"/>
    <property type="project" value="UniProtKB-EC"/>
</dbReference>
<dbReference type="PANTHER" id="PTHR11895">
    <property type="entry name" value="TRANSAMIDASE"/>
    <property type="match status" value="1"/>
</dbReference>
<evidence type="ECO:0000259" key="5">
    <source>
        <dbReference type="Pfam" id="PF01425"/>
    </source>
</evidence>
<dbReference type="eggNOG" id="COG0154">
    <property type="taxonomic scope" value="Bacteria"/>
</dbReference>
<dbReference type="InterPro" id="IPR000120">
    <property type="entry name" value="Amidase"/>
</dbReference>
<dbReference type="SUPFAM" id="SSF75304">
    <property type="entry name" value="Amidase signature (AS) enzymes"/>
    <property type="match status" value="1"/>
</dbReference>
<gene>
    <name evidence="6" type="ordered locus">CRES_0517</name>
</gene>
<evidence type="ECO:0000256" key="4">
    <source>
        <dbReference type="SAM" id="MobiDB-lite"/>
    </source>
</evidence>
<dbReference type="Pfam" id="PF01425">
    <property type="entry name" value="Amidase"/>
    <property type="match status" value="1"/>
</dbReference>
<accession>F8DYN8</accession>
<dbReference type="STRING" id="662755.CRES_0517"/>
<feature type="region of interest" description="Disordered" evidence="4">
    <location>
        <begin position="17"/>
        <end position="41"/>
    </location>
</feature>
<dbReference type="InterPro" id="IPR023631">
    <property type="entry name" value="Amidase_dom"/>
</dbReference>
<dbReference type="EMBL" id="CP002857">
    <property type="protein sequence ID" value="AEI08880.1"/>
    <property type="molecule type" value="Genomic_DNA"/>
</dbReference>
<dbReference type="AlphaFoldDB" id="F8DYN8"/>
<dbReference type="InterPro" id="IPR036928">
    <property type="entry name" value="AS_sf"/>
</dbReference>
<dbReference type="Gene3D" id="3.90.1300.10">
    <property type="entry name" value="Amidase signature (AS) domain"/>
    <property type="match status" value="1"/>
</dbReference>
<evidence type="ECO:0000256" key="3">
    <source>
        <dbReference type="ARBA" id="ARBA00012922"/>
    </source>
</evidence>
<proteinExistence type="inferred from homology"/>
<dbReference type="InterPro" id="IPR020556">
    <property type="entry name" value="Amidase_CS"/>
</dbReference>
<protein>
    <recommendedName>
        <fullName evidence="3">amidase</fullName>
        <ecNumber evidence="3">3.5.1.4</ecNumber>
    </recommendedName>
</protein>
<evidence type="ECO:0000256" key="2">
    <source>
        <dbReference type="ARBA" id="ARBA00009199"/>
    </source>
</evidence>
<evidence type="ECO:0000256" key="1">
    <source>
        <dbReference type="ARBA" id="ARBA00001311"/>
    </source>
</evidence>
<comment type="similarity">
    <text evidence="2">Belongs to the amidase family.</text>
</comment>
<evidence type="ECO:0000313" key="6">
    <source>
        <dbReference type="EMBL" id="AEI08880.1"/>
    </source>
</evidence>
<dbReference type="Proteomes" id="UP000000492">
    <property type="component" value="Chromosome"/>
</dbReference>
<feature type="domain" description="Amidase" evidence="5">
    <location>
        <begin position="57"/>
        <end position="187"/>
    </location>
</feature>
<organism evidence="6 7">
    <name type="scientific">Corynebacterium resistens (strain DSM 45100 / JCM 12819 / GTC 2026 / SICGH 158)</name>
    <dbReference type="NCBI Taxonomy" id="662755"/>
    <lineage>
        <taxon>Bacteria</taxon>
        <taxon>Bacillati</taxon>
        <taxon>Actinomycetota</taxon>
        <taxon>Actinomycetes</taxon>
        <taxon>Mycobacteriales</taxon>
        <taxon>Corynebacteriaceae</taxon>
        <taxon>Corynebacterium</taxon>
    </lineage>
</organism>
<dbReference type="GO" id="GO:0016740">
    <property type="term" value="F:transferase activity"/>
    <property type="evidence" value="ECO:0007669"/>
    <property type="project" value="UniProtKB-KW"/>
</dbReference>
<dbReference type="PANTHER" id="PTHR11895:SF7">
    <property type="entry name" value="GLUTAMYL-TRNA(GLN) AMIDOTRANSFERASE SUBUNIT A, MITOCHONDRIAL"/>
    <property type="match status" value="1"/>
</dbReference>
<evidence type="ECO:0000313" key="7">
    <source>
        <dbReference type="Proteomes" id="UP000000492"/>
    </source>
</evidence>